<reference evidence="2 3" key="1">
    <citation type="submission" date="2007-06" db="EMBL/GenBank/DDBJ databases">
        <title>The Genome Sequence of Coccidioides posadasii RMSCC_3488.</title>
        <authorList>
            <consortium name="Coccidioides Genome Resources Consortium"/>
            <consortium name="The Broad Institute Genome Sequencing Platform"/>
            <person name="Henn M.R."/>
            <person name="Sykes S."/>
            <person name="Young S."/>
            <person name="Jaffe D."/>
            <person name="Berlin A."/>
            <person name="Alvarez P."/>
            <person name="Butler J."/>
            <person name="Gnerre S."/>
            <person name="Grabherr M."/>
            <person name="Mauceli E."/>
            <person name="Brockman W."/>
            <person name="Kodira C."/>
            <person name="Alvarado L."/>
            <person name="Zeng Q."/>
            <person name="Crawford M."/>
            <person name="Antoine C."/>
            <person name="Devon K."/>
            <person name="Galgiani J."/>
            <person name="Orsborn K."/>
            <person name="Lewis M.L."/>
            <person name="Nusbaum C."/>
            <person name="Galagan J."/>
            <person name="Birren B."/>
        </authorList>
    </citation>
    <scope>NUCLEOTIDE SEQUENCE [LARGE SCALE GENOMIC DNA]</scope>
    <source>
        <strain evidence="2 3">RMSCC 3488</strain>
    </source>
</reference>
<feature type="compositionally biased region" description="Basic and acidic residues" evidence="1">
    <location>
        <begin position="85"/>
        <end position="101"/>
    </location>
</feature>
<dbReference type="EMBL" id="DS268111">
    <property type="protein sequence ID" value="KMM69175.1"/>
    <property type="molecule type" value="Genomic_DNA"/>
</dbReference>
<evidence type="ECO:0000256" key="1">
    <source>
        <dbReference type="SAM" id="MobiDB-lite"/>
    </source>
</evidence>
<accession>A0A0J6FIG5</accession>
<feature type="compositionally biased region" description="Polar residues" evidence="1">
    <location>
        <begin position="72"/>
        <end position="82"/>
    </location>
</feature>
<proteinExistence type="predicted"/>
<dbReference type="AlphaFoldDB" id="A0A0J6FIG5"/>
<organism evidence="2 3">
    <name type="scientific">Coccidioides posadasii RMSCC 3488</name>
    <dbReference type="NCBI Taxonomy" id="454284"/>
    <lineage>
        <taxon>Eukaryota</taxon>
        <taxon>Fungi</taxon>
        <taxon>Dikarya</taxon>
        <taxon>Ascomycota</taxon>
        <taxon>Pezizomycotina</taxon>
        <taxon>Eurotiomycetes</taxon>
        <taxon>Eurotiomycetidae</taxon>
        <taxon>Onygenales</taxon>
        <taxon>Onygenaceae</taxon>
        <taxon>Coccidioides</taxon>
    </lineage>
</organism>
<name>A0A0J6FIG5_COCPO</name>
<feature type="region of interest" description="Disordered" evidence="1">
    <location>
        <begin position="1"/>
        <end position="22"/>
    </location>
</feature>
<sequence length="393" mass="44530">MAYANFVPFGKHGQTRDSPFSPGSCDPLSFSARRSVDFYFLSPPPGIGSRSRNCASPGTGRDHGIQPPWDTSEASRAYSNRIPSPKKDQFHQKHTEAAPYSERSDFSETWSIYANSNRLSLSPLSYDQYSYPPPSLMPRPIGEQLAQAPINGGLEMPASTCSDIRAPKTLISGEPNLFPERLKRRATDSVRGAGRYHSQRRPGNRDEFDGPTQLLDMPSAITVEIQEDDLPLLPTTLDVQEQDQILSDVNDRLSKCAFDFVAKYQFPIPLESDKKHVRSPQDREWTEWVYLLKRLATKRRIPARVLYNGQIKQFVTVLENALETRHVTKNQNRPLKDDRNILQFISAGTQVAKILKDASAMEYFDWFWPGMFQFTPEEFVPLLELTSSNTPPS</sequence>
<evidence type="ECO:0000313" key="3">
    <source>
        <dbReference type="Proteomes" id="UP000054567"/>
    </source>
</evidence>
<dbReference type="OrthoDB" id="5369511at2759"/>
<evidence type="ECO:0000313" key="2">
    <source>
        <dbReference type="EMBL" id="KMM69175.1"/>
    </source>
</evidence>
<protein>
    <submittedName>
        <fullName evidence="2">Uncharacterized protein</fullName>
    </submittedName>
</protein>
<dbReference type="Proteomes" id="UP000054567">
    <property type="component" value="Unassembled WGS sequence"/>
</dbReference>
<feature type="region of interest" description="Disordered" evidence="1">
    <location>
        <begin position="188"/>
        <end position="211"/>
    </location>
</feature>
<feature type="region of interest" description="Disordered" evidence="1">
    <location>
        <begin position="48"/>
        <end position="101"/>
    </location>
</feature>
<dbReference type="VEuPathDB" id="FungiDB:CPAG_05497"/>
<reference evidence="3" key="3">
    <citation type="journal article" date="2010" name="Genome Res.">
        <title>Population genomic sequencing of Coccidioides fungi reveals recent hybridization and transposon control.</title>
        <authorList>
            <person name="Neafsey D.E."/>
            <person name="Barker B.M."/>
            <person name="Sharpton T.J."/>
            <person name="Stajich J.E."/>
            <person name="Park D.J."/>
            <person name="Whiston E."/>
            <person name="Hung C.-Y."/>
            <person name="McMahan C."/>
            <person name="White J."/>
            <person name="Sykes S."/>
            <person name="Heiman D."/>
            <person name="Young S."/>
            <person name="Zeng Q."/>
            <person name="Abouelleil A."/>
            <person name="Aftuck L."/>
            <person name="Bessette D."/>
            <person name="Brown A."/>
            <person name="FitzGerald M."/>
            <person name="Lui A."/>
            <person name="Macdonald J.P."/>
            <person name="Priest M."/>
            <person name="Orbach M.J."/>
            <person name="Galgiani J.N."/>
            <person name="Kirkland T.N."/>
            <person name="Cole G.T."/>
            <person name="Birren B.W."/>
            <person name="Henn M.R."/>
            <person name="Taylor J.W."/>
            <person name="Rounsley S.D."/>
        </authorList>
    </citation>
    <scope>NUCLEOTIDE SEQUENCE [LARGE SCALE GENOMIC DNA]</scope>
    <source>
        <strain evidence="3">RMSCC 3488</strain>
    </source>
</reference>
<gene>
    <name evidence="2" type="ORF">CPAG_05497</name>
</gene>
<reference evidence="3" key="2">
    <citation type="journal article" date="2009" name="Genome Res.">
        <title>Comparative genomic analyses of the human fungal pathogens Coccidioides and their relatives.</title>
        <authorList>
            <person name="Sharpton T.J."/>
            <person name="Stajich J.E."/>
            <person name="Rounsley S.D."/>
            <person name="Gardner M.J."/>
            <person name="Wortman J.R."/>
            <person name="Jordar V.S."/>
            <person name="Maiti R."/>
            <person name="Kodira C.D."/>
            <person name="Neafsey D.E."/>
            <person name="Zeng Q."/>
            <person name="Hung C.-Y."/>
            <person name="McMahan C."/>
            <person name="Muszewska A."/>
            <person name="Grynberg M."/>
            <person name="Mandel M.A."/>
            <person name="Kellner E.M."/>
            <person name="Barker B.M."/>
            <person name="Galgiani J.N."/>
            <person name="Orbach M.J."/>
            <person name="Kirkland T.N."/>
            <person name="Cole G.T."/>
            <person name="Henn M.R."/>
            <person name="Birren B.W."/>
            <person name="Taylor J.W."/>
        </authorList>
    </citation>
    <scope>NUCLEOTIDE SEQUENCE [LARGE SCALE GENOMIC DNA]</scope>
    <source>
        <strain evidence="3">RMSCC 3488</strain>
    </source>
</reference>